<dbReference type="AlphaFoldDB" id="A0A395IZU0"/>
<organism evidence="1 2">
    <name type="scientific">Monilinia fructigena</name>
    <dbReference type="NCBI Taxonomy" id="38457"/>
    <lineage>
        <taxon>Eukaryota</taxon>
        <taxon>Fungi</taxon>
        <taxon>Dikarya</taxon>
        <taxon>Ascomycota</taxon>
        <taxon>Pezizomycotina</taxon>
        <taxon>Leotiomycetes</taxon>
        <taxon>Helotiales</taxon>
        <taxon>Sclerotiniaceae</taxon>
        <taxon>Monilinia</taxon>
    </lineage>
</organism>
<reference evidence="1 2" key="1">
    <citation type="submission" date="2018-06" db="EMBL/GenBank/DDBJ databases">
        <title>Genome Sequence of the Brown Rot Fungal Pathogen Monilinia fructigena.</title>
        <authorList>
            <person name="Landi L."/>
            <person name="De Miccolis Angelini R.M."/>
            <person name="Pollastro S."/>
            <person name="Abate D."/>
            <person name="Faretra F."/>
            <person name="Romanazzi G."/>
        </authorList>
    </citation>
    <scope>NUCLEOTIDE SEQUENCE [LARGE SCALE GENOMIC DNA]</scope>
    <source>
        <strain evidence="1 2">Mfrg269</strain>
    </source>
</reference>
<sequence length="71" mass="8085">MPDSLAAQRLRTGGDVSEIERLVDRHLTNAEEFPSVSAEDFLNLKDSSKNSGAPSPFYTHFIYEDYFQEFP</sequence>
<keyword evidence="2" id="KW-1185">Reference proteome</keyword>
<gene>
    <name evidence="1" type="ORF">DID88_005425</name>
</gene>
<dbReference type="EMBL" id="QKRW01000009">
    <property type="protein sequence ID" value="RAL65760.1"/>
    <property type="molecule type" value="Genomic_DNA"/>
</dbReference>
<comment type="caution">
    <text evidence="1">The sequence shown here is derived from an EMBL/GenBank/DDBJ whole genome shotgun (WGS) entry which is preliminary data.</text>
</comment>
<dbReference type="Proteomes" id="UP000249056">
    <property type="component" value="Unassembled WGS sequence"/>
</dbReference>
<evidence type="ECO:0000313" key="2">
    <source>
        <dbReference type="Proteomes" id="UP000249056"/>
    </source>
</evidence>
<protein>
    <submittedName>
        <fullName evidence="1">Uncharacterized protein</fullName>
    </submittedName>
</protein>
<name>A0A395IZU0_9HELO</name>
<proteinExistence type="predicted"/>
<evidence type="ECO:0000313" key="1">
    <source>
        <dbReference type="EMBL" id="RAL65760.1"/>
    </source>
</evidence>
<accession>A0A395IZU0</accession>